<dbReference type="SUPFAM" id="SSF55347">
    <property type="entry name" value="Glyceraldehyde-3-phosphate dehydrogenase-like, C-terminal domain"/>
    <property type="match status" value="1"/>
</dbReference>
<dbReference type="HAMAP" id="MF_00102">
    <property type="entry name" value="DapB"/>
    <property type="match status" value="1"/>
</dbReference>
<keyword evidence="2 13" id="KW-0963">Cytoplasm</keyword>
<keyword evidence="6 13" id="KW-0560">Oxidoreductase</keyword>
<feature type="active site" description="Proton donor/acceptor" evidence="13">
    <location>
        <position position="159"/>
    </location>
</feature>
<comment type="subunit">
    <text evidence="13">Homotetramer.</text>
</comment>
<dbReference type="OrthoDB" id="9790352at2"/>
<dbReference type="EMBL" id="JACHHO010000001">
    <property type="protein sequence ID" value="MBB5203024.1"/>
    <property type="molecule type" value="Genomic_DNA"/>
</dbReference>
<comment type="caution">
    <text evidence="16">The sequence shown here is derived from an EMBL/GenBank/DDBJ whole genome shotgun (WGS) entry which is preliminary data.</text>
</comment>
<dbReference type="PIRSF" id="PIRSF000161">
    <property type="entry name" value="DHPR"/>
    <property type="match status" value="1"/>
</dbReference>
<evidence type="ECO:0000256" key="6">
    <source>
        <dbReference type="ARBA" id="ARBA00023002"/>
    </source>
</evidence>
<dbReference type="Gene3D" id="3.30.360.10">
    <property type="entry name" value="Dihydrodipicolinate Reductase, domain 2"/>
    <property type="match status" value="1"/>
</dbReference>
<dbReference type="PANTHER" id="PTHR20836">
    <property type="entry name" value="DIHYDRODIPICOLINATE REDUCTASE"/>
    <property type="match status" value="1"/>
</dbReference>
<dbReference type="Pfam" id="PF05173">
    <property type="entry name" value="DapB_C"/>
    <property type="match status" value="1"/>
</dbReference>
<dbReference type="Proteomes" id="UP000554837">
    <property type="component" value="Unassembled WGS sequence"/>
</dbReference>
<dbReference type="RefSeq" id="WP_138857888.1">
    <property type="nucleotide sequence ID" value="NZ_CP040709.1"/>
</dbReference>
<accession>A0A840S2E7</accession>
<dbReference type="GO" id="GO:0005829">
    <property type="term" value="C:cytosol"/>
    <property type="evidence" value="ECO:0007669"/>
    <property type="project" value="TreeGrafter"/>
</dbReference>
<reference evidence="16 17" key="1">
    <citation type="submission" date="2020-08" db="EMBL/GenBank/DDBJ databases">
        <title>Genomic Encyclopedia of Type Strains, Phase IV (KMG-IV): sequencing the most valuable type-strain genomes for metagenomic binning, comparative biology and taxonomic classification.</title>
        <authorList>
            <person name="Goeker M."/>
        </authorList>
    </citation>
    <scope>NUCLEOTIDE SEQUENCE [LARGE SCALE GENOMIC DNA]</scope>
    <source>
        <strain evidence="16 17">DSM 23958</strain>
    </source>
</reference>
<comment type="catalytic activity">
    <reaction evidence="12 13">
        <text>(S)-2,3,4,5-tetrahydrodipicolinate + NAD(+) + H2O = (2S,4S)-4-hydroxy-2,3,4,5-tetrahydrodipicolinate + NADH + H(+)</text>
        <dbReference type="Rhea" id="RHEA:35323"/>
        <dbReference type="ChEBI" id="CHEBI:15377"/>
        <dbReference type="ChEBI" id="CHEBI:15378"/>
        <dbReference type="ChEBI" id="CHEBI:16845"/>
        <dbReference type="ChEBI" id="CHEBI:57540"/>
        <dbReference type="ChEBI" id="CHEBI:57945"/>
        <dbReference type="ChEBI" id="CHEBI:67139"/>
        <dbReference type="EC" id="1.17.1.8"/>
    </reaction>
</comment>
<evidence type="ECO:0000256" key="1">
    <source>
        <dbReference type="ARBA" id="ARBA00006642"/>
    </source>
</evidence>
<feature type="binding site" evidence="13">
    <location>
        <begin position="102"/>
        <end position="104"/>
    </location>
    <ligand>
        <name>NAD(+)</name>
        <dbReference type="ChEBI" id="CHEBI:57540"/>
    </ligand>
</feature>
<feature type="binding site" evidence="13">
    <location>
        <begin position="126"/>
        <end position="129"/>
    </location>
    <ligand>
        <name>NAD(+)</name>
        <dbReference type="ChEBI" id="CHEBI:57540"/>
    </ligand>
</feature>
<evidence type="ECO:0000256" key="7">
    <source>
        <dbReference type="ARBA" id="ARBA00023027"/>
    </source>
</evidence>
<dbReference type="GO" id="GO:0050661">
    <property type="term" value="F:NADP binding"/>
    <property type="evidence" value="ECO:0007669"/>
    <property type="project" value="UniProtKB-UniRule"/>
</dbReference>
<feature type="binding site" evidence="13">
    <location>
        <position position="160"/>
    </location>
    <ligand>
        <name>(S)-2,3,4,5-tetrahydrodipicolinate</name>
        <dbReference type="ChEBI" id="CHEBI:16845"/>
    </ligand>
</feature>
<evidence type="ECO:0000256" key="9">
    <source>
        <dbReference type="ARBA" id="ARBA00037922"/>
    </source>
</evidence>
<organism evidence="16 17">
    <name type="scientific">Inhella inkyongensis</name>
    <dbReference type="NCBI Taxonomy" id="392593"/>
    <lineage>
        <taxon>Bacteria</taxon>
        <taxon>Pseudomonadati</taxon>
        <taxon>Pseudomonadota</taxon>
        <taxon>Betaproteobacteria</taxon>
        <taxon>Burkholderiales</taxon>
        <taxon>Sphaerotilaceae</taxon>
        <taxon>Inhella</taxon>
    </lineage>
</organism>
<dbReference type="Pfam" id="PF01113">
    <property type="entry name" value="DapB_N"/>
    <property type="match status" value="1"/>
</dbReference>
<evidence type="ECO:0000256" key="3">
    <source>
        <dbReference type="ARBA" id="ARBA00022605"/>
    </source>
</evidence>
<evidence type="ECO:0000256" key="2">
    <source>
        <dbReference type="ARBA" id="ARBA00022490"/>
    </source>
</evidence>
<comment type="caution">
    <text evidence="13">Was originally thought to be a dihydrodipicolinate reductase (DHDPR), catalyzing the conversion of dihydrodipicolinate to tetrahydrodipicolinate. However, it was shown in E.coli that the substrate of the enzymatic reaction is not dihydrodipicolinate (DHDP) but in fact (2S,4S)-4-hydroxy-2,3,4,5-tetrahydrodipicolinic acid (HTPA), the product released by the DapA-catalyzed reaction.</text>
</comment>
<dbReference type="InterPro" id="IPR036291">
    <property type="entry name" value="NAD(P)-bd_dom_sf"/>
</dbReference>
<feature type="domain" description="Dihydrodipicolinate reductase C-terminal" evidence="15">
    <location>
        <begin position="132"/>
        <end position="268"/>
    </location>
</feature>
<name>A0A840S2E7_9BURK</name>
<keyword evidence="3 13" id="KW-0028">Amino-acid biosynthesis</keyword>
<evidence type="ECO:0000256" key="10">
    <source>
        <dbReference type="ARBA" id="ARBA00038983"/>
    </source>
</evidence>
<proteinExistence type="inferred from homology"/>
<comment type="catalytic activity">
    <reaction evidence="11 13">
        <text>(S)-2,3,4,5-tetrahydrodipicolinate + NADP(+) + H2O = (2S,4S)-4-hydroxy-2,3,4,5-tetrahydrodipicolinate + NADPH + H(+)</text>
        <dbReference type="Rhea" id="RHEA:35331"/>
        <dbReference type="ChEBI" id="CHEBI:15377"/>
        <dbReference type="ChEBI" id="CHEBI:15378"/>
        <dbReference type="ChEBI" id="CHEBI:16845"/>
        <dbReference type="ChEBI" id="CHEBI:57783"/>
        <dbReference type="ChEBI" id="CHEBI:58349"/>
        <dbReference type="ChEBI" id="CHEBI:67139"/>
        <dbReference type="EC" id="1.17.1.8"/>
    </reaction>
</comment>
<dbReference type="CDD" id="cd02274">
    <property type="entry name" value="DHDPR_N"/>
    <property type="match status" value="1"/>
</dbReference>
<comment type="caution">
    <text evidence="13">Lacks conserved residue(s) required for the propagation of feature annotation.</text>
</comment>
<evidence type="ECO:0000259" key="15">
    <source>
        <dbReference type="Pfam" id="PF05173"/>
    </source>
</evidence>
<protein>
    <recommendedName>
        <fullName evidence="10 13">4-hydroxy-tetrahydrodipicolinate reductase</fullName>
        <shortName evidence="13">HTPA reductase</shortName>
        <ecNumber evidence="10 13">1.17.1.8</ecNumber>
    </recommendedName>
</protein>
<comment type="pathway">
    <text evidence="9 13">Amino-acid biosynthesis; L-lysine biosynthesis via DAP pathway; (S)-tetrahydrodipicolinate from L-aspartate: step 4/4.</text>
</comment>
<dbReference type="PANTHER" id="PTHR20836:SF0">
    <property type="entry name" value="4-HYDROXY-TETRAHYDRODIPICOLINATE REDUCTASE 1, CHLOROPLASTIC-RELATED"/>
    <property type="match status" value="1"/>
</dbReference>
<evidence type="ECO:0000259" key="14">
    <source>
        <dbReference type="Pfam" id="PF01113"/>
    </source>
</evidence>
<feature type="active site" description="Proton donor" evidence="13">
    <location>
        <position position="163"/>
    </location>
</feature>
<comment type="function">
    <text evidence="13">Catalyzes the conversion of 4-hydroxy-tetrahydrodipicolinate (HTPA) to tetrahydrodipicolinate.</text>
</comment>
<keyword evidence="5 13" id="KW-0220">Diaminopimelate biosynthesis</keyword>
<dbReference type="GO" id="GO:0051287">
    <property type="term" value="F:NAD binding"/>
    <property type="evidence" value="ECO:0007669"/>
    <property type="project" value="UniProtKB-UniRule"/>
</dbReference>
<dbReference type="GO" id="GO:0016726">
    <property type="term" value="F:oxidoreductase activity, acting on CH or CH2 groups, NAD or NADP as acceptor"/>
    <property type="evidence" value="ECO:0007669"/>
    <property type="project" value="UniProtKB-UniRule"/>
</dbReference>
<evidence type="ECO:0000256" key="4">
    <source>
        <dbReference type="ARBA" id="ARBA00022857"/>
    </source>
</evidence>
<keyword evidence="7 13" id="KW-0520">NAD</keyword>
<feature type="domain" description="Dihydrodipicolinate reductase N-terminal" evidence="14">
    <location>
        <begin position="8"/>
        <end position="128"/>
    </location>
</feature>
<dbReference type="SUPFAM" id="SSF51735">
    <property type="entry name" value="NAD(P)-binding Rossmann-fold domains"/>
    <property type="match status" value="1"/>
</dbReference>
<evidence type="ECO:0000313" key="17">
    <source>
        <dbReference type="Proteomes" id="UP000554837"/>
    </source>
</evidence>
<dbReference type="NCBIfam" id="TIGR00036">
    <property type="entry name" value="dapB"/>
    <property type="match status" value="1"/>
</dbReference>
<dbReference type="InterPro" id="IPR022663">
    <property type="entry name" value="DapB_C"/>
</dbReference>
<evidence type="ECO:0000256" key="12">
    <source>
        <dbReference type="ARBA" id="ARBA00049396"/>
    </source>
</evidence>
<feature type="binding site" evidence="13">
    <location>
        <begin position="13"/>
        <end position="18"/>
    </location>
    <ligand>
        <name>NAD(+)</name>
        <dbReference type="ChEBI" id="CHEBI:57540"/>
    </ligand>
</feature>
<dbReference type="InterPro" id="IPR000846">
    <property type="entry name" value="DapB_N"/>
</dbReference>
<evidence type="ECO:0000256" key="11">
    <source>
        <dbReference type="ARBA" id="ARBA00049080"/>
    </source>
</evidence>
<comment type="subcellular location">
    <subcellularLocation>
        <location evidence="13">Cytoplasm</location>
    </subcellularLocation>
</comment>
<feature type="binding site" evidence="13">
    <location>
        <begin position="169"/>
        <end position="170"/>
    </location>
    <ligand>
        <name>(S)-2,3,4,5-tetrahydrodipicolinate</name>
        <dbReference type="ChEBI" id="CHEBI:16845"/>
    </ligand>
</feature>
<dbReference type="AlphaFoldDB" id="A0A840S2E7"/>
<dbReference type="InterPro" id="IPR023940">
    <property type="entry name" value="DHDPR_bac"/>
</dbReference>
<dbReference type="EC" id="1.17.1.8" evidence="10 13"/>
<evidence type="ECO:0000256" key="13">
    <source>
        <dbReference type="HAMAP-Rule" id="MF_00102"/>
    </source>
</evidence>
<dbReference type="FunFam" id="3.30.360.10:FF:000004">
    <property type="entry name" value="4-hydroxy-tetrahydrodipicolinate reductase"/>
    <property type="match status" value="1"/>
</dbReference>
<dbReference type="InterPro" id="IPR022664">
    <property type="entry name" value="DapB_N_CS"/>
</dbReference>
<dbReference type="GO" id="GO:0009089">
    <property type="term" value="P:lysine biosynthetic process via diaminopimelate"/>
    <property type="evidence" value="ECO:0007669"/>
    <property type="project" value="UniProtKB-UniRule"/>
</dbReference>
<comment type="similarity">
    <text evidence="1 13">Belongs to the DapB family.</text>
</comment>
<dbReference type="PROSITE" id="PS01298">
    <property type="entry name" value="DAPB"/>
    <property type="match status" value="1"/>
</dbReference>
<evidence type="ECO:0000313" key="16">
    <source>
        <dbReference type="EMBL" id="MBB5203024.1"/>
    </source>
</evidence>
<keyword evidence="4 13" id="KW-0521">NADP</keyword>
<evidence type="ECO:0000256" key="5">
    <source>
        <dbReference type="ARBA" id="ARBA00022915"/>
    </source>
</evidence>
<keyword evidence="17" id="KW-1185">Reference proteome</keyword>
<dbReference type="UniPathway" id="UPA00034">
    <property type="reaction ID" value="UER00018"/>
</dbReference>
<gene>
    <name evidence="13" type="primary">dapB</name>
    <name evidence="16" type="ORF">HNQ51_000317</name>
</gene>
<dbReference type="Gene3D" id="3.40.50.720">
    <property type="entry name" value="NAD(P)-binding Rossmann-like Domain"/>
    <property type="match status" value="1"/>
</dbReference>
<sequence length="271" mass="28399">MSDPTPLKIALAGASGRMGRMLVEQVLQAPDLQLAGALVHAGSDSLGLDAGAFKGLRTGVPMSSDPDLALGAAQVLIDYSRVEASLALLQRAVARGLPIVIGTTGFSAEQRAQMQVAGQLIPVLWAPNTSVGVNVVMDLLRQAALRLGAEYDVEIVEAHHRHKVDAPSGTALQMGEVIAQARGQALAEVATLSREGHTGARERGRIGFATVRGGDIVGDHTVMFCGEGERIEIAHKSSSRLHYAQGALLAARWLARQPAGFYSMADALGLT</sequence>
<keyword evidence="8 13" id="KW-0457">Lysine biosynthesis</keyword>
<evidence type="ECO:0000256" key="8">
    <source>
        <dbReference type="ARBA" id="ARBA00023154"/>
    </source>
</evidence>
<dbReference type="GO" id="GO:0019877">
    <property type="term" value="P:diaminopimelate biosynthetic process"/>
    <property type="evidence" value="ECO:0007669"/>
    <property type="project" value="UniProtKB-UniRule"/>
</dbReference>
<dbReference type="GO" id="GO:0008839">
    <property type="term" value="F:4-hydroxy-tetrahydrodipicolinate reductase"/>
    <property type="evidence" value="ECO:0007669"/>
    <property type="project" value="UniProtKB-UniRule"/>
</dbReference>